<name>A0ABT6Y8L4_9BACT</name>
<evidence type="ECO:0000313" key="15">
    <source>
        <dbReference type="Proteomes" id="UP001236507"/>
    </source>
</evidence>
<proteinExistence type="inferred from homology"/>
<keyword evidence="11 13" id="KW-0443">Lipid metabolism</keyword>
<dbReference type="NCBIfam" id="TIGR00682">
    <property type="entry name" value="lpxK"/>
    <property type="match status" value="1"/>
</dbReference>
<evidence type="ECO:0000256" key="1">
    <source>
        <dbReference type="ARBA" id="ARBA00002274"/>
    </source>
</evidence>
<evidence type="ECO:0000256" key="12">
    <source>
        <dbReference type="ARBA" id="ARBA00029757"/>
    </source>
</evidence>
<comment type="caution">
    <text evidence="13">Lacks conserved residue(s) required for the propagation of feature annotation.</text>
</comment>
<gene>
    <name evidence="13 14" type="primary">lpxK</name>
    <name evidence="14" type="ORF">QM524_10290</name>
</gene>
<dbReference type="PANTHER" id="PTHR42724:SF1">
    <property type="entry name" value="TETRAACYLDISACCHARIDE 4'-KINASE, MITOCHONDRIAL-RELATED"/>
    <property type="match status" value="1"/>
</dbReference>
<keyword evidence="5 13" id="KW-0444">Lipid biosynthesis</keyword>
<evidence type="ECO:0000256" key="6">
    <source>
        <dbReference type="ARBA" id="ARBA00022556"/>
    </source>
</evidence>
<dbReference type="Proteomes" id="UP001236507">
    <property type="component" value="Unassembled WGS sequence"/>
</dbReference>
<comment type="similarity">
    <text evidence="13">Belongs to the LpxK family.</text>
</comment>
<dbReference type="HAMAP" id="MF_00409">
    <property type="entry name" value="LpxK"/>
    <property type="match status" value="1"/>
</dbReference>
<evidence type="ECO:0000256" key="10">
    <source>
        <dbReference type="ARBA" id="ARBA00022840"/>
    </source>
</evidence>
<keyword evidence="9 13" id="KW-0418">Kinase</keyword>
<organism evidence="14 15">
    <name type="scientific">Flectobacillus roseus</name>
    <dbReference type="NCBI Taxonomy" id="502259"/>
    <lineage>
        <taxon>Bacteria</taxon>
        <taxon>Pseudomonadati</taxon>
        <taxon>Bacteroidota</taxon>
        <taxon>Cytophagia</taxon>
        <taxon>Cytophagales</taxon>
        <taxon>Flectobacillaceae</taxon>
        <taxon>Flectobacillus</taxon>
    </lineage>
</organism>
<keyword evidence="6 13" id="KW-0441">Lipid A biosynthesis</keyword>
<dbReference type="Pfam" id="PF02606">
    <property type="entry name" value="LpxK"/>
    <property type="match status" value="1"/>
</dbReference>
<dbReference type="GO" id="GO:0009029">
    <property type="term" value="F:lipid-A 4'-kinase activity"/>
    <property type="evidence" value="ECO:0007669"/>
    <property type="project" value="UniProtKB-EC"/>
</dbReference>
<evidence type="ECO:0000256" key="9">
    <source>
        <dbReference type="ARBA" id="ARBA00022777"/>
    </source>
</evidence>
<accession>A0ABT6Y8L4</accession>
<evidence type="ECO:0000313" key="14">
    <source>
        <dbReference type="EMBL" id="MDI9859601.1"/>
    </source>
</evidence>
<keyword evidence="15" id="KW-1185">Reference proteome</keyword>
<evidence type="ECO:0000256" key="2">
    <source>
        <dbReference type="ARBA" id="ARBA00004870"/>
    </source>
</evidence>
<dbReference type="EC" id="2.7.1.130" evidence="3 13"/>
<comment type="catalytic activity">
    <reaction evidence="13">
        <text>a lipid A disaccharide + ATP = a lipid IVA + ADP + H(+)</text>
        <dbReference type="Rhea" id="RHEA:67840"/>
        <dbReference type="ChEBI" id="CHEBI:15378"/>
        <dbReference type="ChEBI" id="CHEBI:30616"/>
        <dbReference type="ChEBI" id="CHEBI:176343"/>
        <dbReference type="ChEBI" id="CHEBI:176425"/>
        <dbReference type="ChEBI" id="CHEBI:456216"/>
        <dbReference type="EC" id="2.7.1.130"/>
    </reaction>
</comment>
<keyword evidence="7 13" id="KW-0808">Transferase</keyword>
<comment type="pathway">
    <text evidence="2 13">Glycolipid biosynthesis; lipid IV(A) biosynthesis; lipid IV(A) from (3R)-3-hydroxytetradecanoyl-[acyl-carrier-protein] and UDP-N-acetyl-alpha-D-glucosamine: step 6/6.</text>
</comment>
<evidence type="ECO:0000256" key="4">
    <source>
        <dbReference type="ARBA" id="ARBA00016436"/>
    </source>
</evidence>
<sequence length="352" mass="40132">MNIILVGLLRPFSILYGWITTFRNLLFDWRIKSSKSFDLPIINVGNITVGGTGKSPHVEYLIRLLQPHYSLATLSRGYGRKTKGYLLANPHSTAEDLGDEPMQFYQKFGHQISVAVSEKRVLGVSELITGVHPEVIVLDDAFQHRAIKPSLNIVLIDFQRPIFHDFPFPAGRLRENRGGLERADIVIVSKCPDNFGKAQQQGFIQKLKPYLNPTSPVFFSTIQYGEVTSCIDDWVLQIPQKVVLVSGIAQPQLFEKYARDTFEIIENVTFPDHYSYTRADVEKILLILEKAELGAKGVLMTEKDMVKIKPLLVDFPDKQHLFYYLPIQIGFDVNQKKQFDELILNHCQMHVS</sequence>
<comment type="caution">
    <text evidence="14">The sequence shown here is derived from an EMBL/GenBank/DDBJ whole genome shotgun (WGS) entry which is preliminary data.</text>
</comment>
<keyword evidence="8 13" id="KW-0547">Nucleotide-binding</keyword>
<dbReference type="EMBL" id="JASHIF010000008">
    <property type="protein sequence ID" value="MDI9859601.1"/>
    <property type="molecule type" value="Genomic_DNA"/>
</dbReference>
<evidence type="ECO:0000256" key="13">
    <source>
        <dbReference type="HAMAP-Rule" id="MF_00409"/>
    </source>
</evidence>
<keyword evidence="10 13" id="KW-0067">ATP-binding</keyword>
<dbReference type="SUPFAM" id="SSF52540">
    <property type="entry name" value="P-loop containing nucleoside triphosphate hydrolases"/>
    <property type="match status" value="1"/>
</dbReference>
<evidence type="ECO:0000256" key="11">
    <source>
        <dbReference type="ARBA" id="ARBA00023098"/>
    </source>
</evidence>
<dbReference type="InterPro" id="IPR003758">
    <property type="entry name" value="LpxK"/>
</dbReference>
<evidence type="ECO:0000256" key="8">
    <source>
        <dbReference type="ARBA" id="ARBA00022741"/>
    </source>
</evidence>
<evidence type="ECO:0000256" key="5">
    <source>
        <dbReference type="ARBA" id="ARBA00022516"/>
    </source>
</evidence>
<evidence type="ECO:0000256" key="3">
    <source>
        <dbReference type="ARBA" id="ARBA00012071"/>
    </source>
</evidence>
<dbReference type="PANTHER" id="PTHR42724">
    <property type="entry name" value="TETRAACYLDISACCHARIDE 4'-KINASE"/>
    <property type="match status" value="1"/>
</dbReference>
<protein>
    <recommendedName>
        <fullName evidence="4 13">Tetraacyldisaccharide 4'-kinase</fullName>
        <ecNumber evidence="3 13">2.7.1.130</ecNumber>
    </recommendedName>
    <alternativeName>
        <fullName evidence="12 13">Lipid A 4'-kinase</fullName>
    </alternativeName>
</protein>
<evidence type="ECO:0000256" key="7">
    <source>
        <dbReference type="ARBA" id="ARBA00022679"/>
    </source>
</evidence>
<dbReference type="InterPro" id="IPR027417">
    <property type="entry name" value="P-loop_NTPase"/>
</dbReference>
<reference evidence="14 15" key="1">
    <citation type="submission" date="2023-05" db="EMBL/GenBank/DDBJ databases">
        <title>Novel species of genus Flectobacillus isolated from stream in China.</title>
        <authorList>
            <person name="Lu H."/>
        </authorList>
    </citation>
    <scope>NUCLEOTIDE SEQUENCE [LARGE SCALE GENOMIC DNA]</scope>
    <source>
        <strain evidence="14 15">KCTC 42575</strain>
    </source>
</reference>
<comment type="function">
    <text evidence="1 13">Transfers the gamma-phosphate of ATP to the 4'-position of a tetraacyldisaccharide 1-phosphate intermediate (termed DS-1-P) to form tetraacyldisaccharide 1,4'-bis-phosphate (lipid IVA).</text>
</comment>
<dbReference type="RefSeq" id="WP_283344506.1">
    <property type="nucleotide sequence ID" value="NZ_JASHIF010000008.1"/>
</dbReference>